<dbReference type="Pfam" id="PF22255">
    <property type="entry name" value="Gp44-like_2nd"/>
    <property type="match status" value="1"/>
</dbReference>
<evidence type="ECO:0000259" key="3">
    <source>
        <dbReference type="Pfam" id="PF21929"/>
    </source>
</evidence>
<dbReference type="InterPro" id="IPR049354">
    <property type="entry name" value="GpP-like_N"/>
</dbReference>
<dbReference type="Gene3D" id="2.30.300.10">
    <property type="entry name" value="Baseplate protein-like domain - beta roll fold"/>
    <property type="match status" value="1"/>
</dbReference>
<dbReference type="Pfam" id="PF21683">
    <property type="entry name" value="GpP-like_1st"/>
    <property type="match status" value="1"/>
</dbReference>
<dbReference type="Gene3D" id="3.55.50.10">
    <property type="entry name" value="Baseplate protein-like domains"/>
    <property type="match status" value="1"/>
</dbReference>
<dbReference type="InterPro" id="IPR053982">
    <property type="entry name" value="Gp44/GpP-like_C"/>
</dbReference>
<dbReference type="InterPro" id="IPR026276">
    <property type="entry name" value="Baseplate_GpP"/>
</dbReference>
<gene>
    <name evidence="5" type="ORF">KL86PLE_110033</name>
</gene>
<sequence length="351" mass="37461">MSDLLETVTVTIGGKRLVAWTDITISAGAEKAVRQARLTIPISAVTSIAIGDEAVISAGGESVVTGYVRDRDREIDGDSGSATISIVSKTADATESSIEHDTGHIDDATLDKIAREFGKEFTVIDKRQSKGKPAPHQIVPAETLHKTLERVARRQGVLIYDDGDGSIVLADKPEGTHAGGIAEGVNLERGSVGETEAGRYAKTVVRGQSSKGHGAGALRIEGVASDGSVRKGRTRIILHEGDATSADLKKRAEWQARRAAGKGLRMQATVTGWRDAKDRLWSPNWLVQATSDRLDIDQLMAISTVDFVQNDGDGTIARLSLVDPRAFGDKDPKGKKKQKVAEPKGEVVVVE</sequence>
<evidence type="ECO:0000259" key="4">
    <source>
        <dbReference type="Pfam" id="PF22255"/>
    </source>
</evidence>
<proteinExistence type="predicted"/>
<accession>A0A212L6Z5</accession>
<evidence type="ECO:0000259" key="2">
    <source>
        <dbReference type="Pfam" id="PF21683"/>
    </source>
</evidence>
<name>A0A212L6Z5_9HYPH</name>
<feature type="domain" description="Baseplate hub protein gp44/GpP-like C-terminal" evidence="3">
    <location>
        <begin position="245"/>
        <end position="327"/>
    </location>
</feature>
<dbReference type="InterPro" id="IPR023399">
    <property type="entry name" value="Baseplate-like_2-layer_sand"/>
</dbReference>
<feature type="domain" description="Baseplate hub protein gp44/GpP-like second" evidence="4">
    <location>
        <begin position="90"/>
        <end position="170"/>
    </location>
</feature>
<feature type="region of interest" description="Disordered" evidence="1">
    <location>
        <begin position="325"/>
        <end position="351"/>
    </location>
</feature>
<dbReference type="Pfam" id="PF21929">
    <property type="entry name" value="GpP_4th"/>
    <property type="match status" value="1"/>
</dbReference>
<dbReference type="RefSeq" id="WP_288199457.1">
    <property type="nucleotide sequence ID" value="NZ_LT608334.1"/>
</dbReference>
<dbReference type="SUPFAM" id="SSF69279">
    <property type="entry name" value="Phage tail proteins"/>
    <property type="match status" value="2"/>
</dbReference>
<protein>
    <submittedName>
        <fullName evidence="5">Putative Phage tail protein</fullName>
    </submittedName>
</protein>
<evidence type="ECO:0000313" key="5">
    <source>
        <dbReference type="EMBL" id="SCM73352.1"/>
    </source>
</evidence>
<dbReference type="InterPro" id="IPR053981">
    <property type="entry name" value="Gp44/GpP-like_2nd"/>
</dbReference>
<organism evidence="5">
    <name type="scientific">uncultured Pleomorphomonas sp</name>
    <dbReference type="NCBI Taxonomy" id="442121"/>
    <lineage>
        <taxon>Bacteria</taxon>
        <taxon>Pseudomonadati</taxon>
        <taxon>Pseudomonadota</taxon>
        <taxon>Alphaproteobacteria</taxon>
        <taxon>Hyphomicrobiales</taxon>
        <taxon>Pleomorphomonadaceae</taxon>
        <taxon>Pleomorphomonas</taxon>
        <taxon>environmental samples</taxon>
    </lineage>
</organism>
<dbReference type="EMBL" id="FMJD01000003">
    <property type="protein sequence ID" value="SCM73352.1"/>
    <property type="molecule type" value="Genomic_DNA"/>
</dbReference>
<reference evidence="5" key="1">
    <citation type="submission" date="2016-08" db="EMBL/GenBank/DDBJ databases">
        <authorList>
            <person name="Seilhamer J.J."/>
        </authorList>
    </citation>
    <scope>NUCLEOTIDE SEQUENCE</scope>
    <source>
        <strain evidence="5">86</strain>
    </source>
</reference>
<dbReference type="PIRSF" id="PIRSF004440">
    <property type="entry name" value="GpP"/>
    <property type="match status" value="1"/>
</dbReference>
<feature type="domain" description="Baseplate hub protein gp44-like N-terminal" evidence="2">
    <location>
        <begin position="8"/>
        <end position="84"/>
    </location>
</feature>
<dbReference type="Gene3D" id="3.30.1920.10">
    <property type="entry name" value="Baseplate protein-like domains - 2 layer sandwich fold"/>
    <property type="match status" value="1"/>
</dbReference>
<dbReference type="AlphaFoldDB" id="A0A212L6Z5"/>
<evidence type="ECO:0000256" key="1">
    <source>
        <dbReference type="SAM" id="MobiDB-lite"/>
    </source>
</evidence>